<proteinExistence type="predicted"/>
<dbReference type="CDD" id="cd00063">
    <property type="entry name" value="FN3"/>
    <property type="match status" value="1"/>
</dbReference>
<dbReference type="AlphaFoldDB" id="A0A1N7LC60"/>
<dbReference type="InterPro" id="IPR024079">
    <property type="entry name" value="MetalloPept_cat_dom_sf"/>
</dbReference>
<dbReference type="InterPro" id="IPR026444">
    <property type="entry name" value="Secre_tail"/>
</dbReference>
<dbReference type="SMART" id="SM00060">
    <property type="entry name" value="FN3"/>
    <property type="match status" value="1"/>
</dbReference>
<protein>
    <submittedName>
        <fullName evidence="4">Por secretion system C-terminal sorting domain-containing protein</fullName>
    </submittedName>
</protein>
<name>A0A1N7LC60_9FLAO</name>
<evidence type="ECO:0000256" key="2">
    <source>
        <dbReference type="SAM" id="SignalP"/>
    </source>
</evidence>
<dbReference type="SUPFAM" id="SSF55486">
    <property type="entry name" value="Metalloproteases ('zincins'), catalytic domain"/>
    <property type="match status" value="1"/>
</dbReference>
<dbReference type="Pfam" id="PF18962">
    <property type="entry name" value="Por_Secre_tail"/>
    <property type="match status" value="1"/>
</dbReference>
<dbReference type="Pfam" id="PF00041">
    <property type="entry name" value="fn3"/>
    <property type="match status" value="1"/>
</dbReference>
<dbReference type="GO" id="GO:0008237">
    <property type="term" value="F:metallopeptidase activity"/>
    <property type="evidence" value="ECO:0007669"/>
    <property type="project" value="InterPro"/>
</dbReference>
<feature type="signal peptide" evidence="2">
    <location>
        <begin position="1"/>
        <end position="19"/>
    </location>
</feature>
<dbReference type="InterPro" id="IPR045474">
    <property type="entry name" value="GEVED"/>
</dbReference>
<sequence length="995" mass="106226">MKKLFTALLLGLIGGSAMAQWSPTTPKRSSKMELSLERNYYKLDIDQIRTQLRGAQEMGPSAKPVIISLPTLSGKIEKFAVYSFPVMAKDLAEQYQLGSYAGVGIDDPAKYLRFSVAPGDFQSMVINNGQYEFIEPTKADKTIYAIHPKSKKNENGFVCSTEEGPAAQQQINQMLKAGHSFANQPTDFSKNSDKKYRTLRLVMSTTGEYTQFFGGVAGALAQINATITRVNAVFEKDFAVHLNLLSYPALIYPDPATDPYDAVTSASSPPATWNTSLRDVLANNVGQANYDIGHLFGASGGGGNAGCIGCVCMSPVGTGYDSVVGYGKGSGITSPATGSTLPSAANPPSGDNFDIDYVAHEIGHQLGANHTFAHTMQGSPVQMEPGSGSTIMGYAGITGTTTDVQPHSDPYFFKGSIDQVQANLITKTCDVETSTNNFPPVIDDLPTYNIPKGTAFVLTASATDPENNPMTYTWEEVDNTNVVINKTNLGTTTTGATFRSVSPTSNPTRYFPKLESVLNGYLDNSNNTWEAVSQVARTTNFAVTVRDNSPFADQQQTSTKTQQIIVGNNGPFKINSQFANSAAPSPITWDVVNTNAAPYNVANVKIDYTTNNGASWTVLLASTPNDGSENVSLPSSLNGQTIKVRVSAIGNVFYAVKSVSVTAFAPCNGNAPTSITANNVTVSSADISWAPISGATYIVRYKKVSETTWTIINTSALSVTLSNLPDGTAYEVQIAAVCSGTPSPYSASVNFTTITMGTYCAVATNNATDDHIAGVSLGTMTNTSGPSTYTSYVSNPALQVNLIKGNTYTLSVTKGWTSSAVPEMITAWIDFNRNGTFEDSERIMQSANTVTANPVTSSFTVPASAVSGLGLRMRIGLLYYGTSGYVHNSSCGTINTYGEYEDYNVVVSEVQLATSDVANPKNDIQIYPNPVSDILNITKVSDKATYKIYGATGQLVKQGNINNGQINVSELIKGGYVITIEEKGKESFNSKFIKK</sequence>
<dbReference type="SUPFAM" id="SSF49265">
    <property type="entry name" value="Fibronectin type III"/>
    <property type="match status" value="1"/>
</dbReference>
<dbReference type="InterPro" id="IPR003961">
    <property type="entry name" value="FN3_dom"/>
</dbReference>
<feature type="chain" id="PRO_5012613889" evidence="2">
    <location>
        <begin position="20"/>
        <end position="995"/>
    </location>
</feature>
<dbReference type="OrthoDB" id="9792152at2"/>
<dbReference type="RefSeq" id="WP_076390681.1">
    <property type="nucleotide sequence ID" value="NZ_FTOV01000002.1"/>
</dbReference>
<feature type="domain" description="Fibronectin type-III" evidence="3">
    <location>
        <begin position="671"/>
        <end position="758"/>
    </location>
</feature>
<accession>A0A1N7LC60</accession>
<gene>
    <name evidence="4" type="ORF">SAMN05421785_102131</name>
</gene>
<dbReference type="STRING" id="373672.SAMN05421785_102131"/>
<evidence type="ECO:0000313" key="5">
    <source>
        <dbReference type="Proteomes" id="UP000185781"/>
    </source>
</evidence>
<dbReference type="PROSITE" id="PS50853">
    <property type="entry name" value="FN3"/>
    <property type="match status" value="1"/>
</dbReference>
<dbReference type="InterPro" id="IPR013783">
    <property type="entry name" value="Ig-like_fold"/>
</dbReference>
<dbReference type="Gene3D" id="3.40.390.10">
    <property type="entry name" value="Collagenase (Catalytic Domain)"/>
    <property type="match status" value="1"/>
</dbReference>
<dbReference type="Pfam" id="PF13583">
    <property type="entry name" value="Reprolysin_4"/>
    <property type="match status" value="1"/>
</dbReference>
<dbReference type="EMBL" id="FTOV01000002">
    <property type="protein sequence ID" value="SIS71442.1"/>
    <property type="molecule type" value="Genomic_DNA"/>
</dbReference>
<dbReference type="Proteomes" id="UP000185781">
    <property type="component" value="Unassembled WGS sequence"/>
</dbReference>
<dbReference type="Pfam" id="PF20009">
    <property type="entry name" value="GEVED"/>
    <property type="match status" value="1"/>
</dbReference>
<dbReference type="Gene3D" id="2.60.40.10">
    <property type="entry name" value="Immunoglobulins"/>
    <property type="match status" value="1"/>
</dbReference>
<organism evidence="4 5">
    <name type="scientific">Chryseobacterium gambrini</name>
    <dbReference type="NCBI Taxonomy" id="373672"/>
    <lineage>
        <taxon>Bacteria</taxon>
        <taxon>Pseudomonadati</taxon>
        <taxon>Bacteroidota</taxon>
        <taxon>Flavobacteriia</taxon>
        <taxon>Flavobacteriales</taxon>
        <taxon>Weeksellaceae</taxon>
        <taxon>Chryseobacterium group</taxon>
        <taxon>Chryseobacterium</taxon>
    </lineage>
</organism>
<reference evidence="4 5" key="1">
    <citation type="submission" date="2017-01" db="EMBL/GenBank/DDBJ databases">
        <authorList>
            <person name="Mah S.A."/>
            <person name="Swanson W.J."/>
            <person name="Moy G.W."/>
            <person name="Vacquier V.D."/>
        </authorList>
    </citation>
    <scope>NUCLEOTIDE SEQUENCE [LARGE SCALE GENOMIC DNA]</scope>
    <source>
        <strain evidence="4 5">DSM 18014</strain>
    </source>
</reference>
<keyword evidence="1 2" id="KW-0732">Signal</keyword>
<dbReference type="NCBIfam" id="TIGR04183">
    <property type="entry name" value="Por_Secre_tail"/>
    <property type="match status" value="1"/>
</dbReference>
<evidence type="ECO:0000256" key="1">
    <source>
        <dbReference type="ARBA" id="ARBA00022729"/>
    </source>
</evidence>
<dbReference type="InterPro" id="IPR036116">
    <property type="entry name" value="FN3_sf"/>
</dbReference>
<evidence type="ECO:0000313" key="4">
    <source>
        <dbReference type="EMBL" id="SIS71442.1"/>
    </source>
</evidence>
<evidence type="ECO:0000259" key="3">
    <source>
        <dbReference type="PROSITE" id="PS50853"/>
    </source>
</evidence>